<dbReference type="OrthoDB" id="5953636at2759"/>
<dbReference type="Pfam" id="PF01564">
    <property type="entry name" value="Spermine_synth"/>
    <property type="match status" value="1"/>
</dbReference>
<evidence type="ECO:0000259" key="4">
    <source>
        <dbReference type="PROSITE" id="PS51006"/>
    </source>
</evidence>
<dbReference type="GO" id="GO:0006597">
    <property type="term" value="P:spermine biosynthetic process"/>
    <property type="evidence" value="ECO:0007669"/>
    <property type="project" value="InterPro"/>
</dbReference>
<dbReference type="InterPro" id="IPR029063">
    <property type="entry name" value="SAM-dependent_MTases_sf"/>
</dbReference>
<dbReference type="InterPro" id="IPR030373">
    <property type="entry name" value="PABS_CS"/>
</dbReference>
<dbReference type="InterPro" id="IPR001045">
    <property type="entry name" value="Spermi_synthase"/>
</dbReference>
<feature type="domain" description="PABS" evidence="4">
    <location>
        <begin position="126"/>
        <end position="365"/>
    </location>
</feature>
<dbReference type="InterPro" id="IPR015576">
    <property type="entry name" value="Spermine_synthase_animal"/>
</dbReference>
<dbReference type="Gene3D" id="2.30.140.10">
    <property type="entry name" value="Spermidine synthase, tetramerisation domain"/>
    <property type="match status" value="1"/>
</dbReference>
<reference evidence="5" key="1">
    <citation type="submission" date="2022-01" db="EMBL/GenBank/DDBJ databases">
        <authorList>
            <person name="King R."/>
        </authorList>
    </citation>
    <scope>NUCLEOTIDE SEQUENCE</scope>
</reference>
<dbReference type="InterPro" id="IPR035246">
    <property type="entry name" value="Spermidine_synt_N"/>
</dbReference>
<dbReference type="PANTHER" id="PTHR46315:SF1">
    <property type="entry name" value="SPERMINE SYNTHASE"/>
    <property type="match status" value="1"/>
</dbReference>
<dbReference type="PROSITE" id="PS01330">
    <property type="entry name" value="PABS_1"/>
    <property type="match status" value="1"/>
</dbReference>
<dbReference type="InterPro" id="IPR030374">
    <property type="entry name" value="PABS"/>
</dbReference>
<dbReference type="Proteomes" id="UP001152799">
    <property type="component" value="Chromosome 4"/>
</dbReference>
<dbReference type="PROSITE" id="PS51006">
    <property type="entry name" value="PABS_2"/>
    <property type="match status" value="1"/>
</dbReference>
<evidence type="ECO:0000256" key="3">
    <source>
        <dbReference type="PROSITE-ProRule" id="PRU00354"/>
    </source>
</evidence>
<gene>
    <name evidence="5" type="ORF">CEUTPL_LOCUS8417</name>
</gene>
<dbReference type="GO" id="GO:0016768">
    <property type="term" value="F:spermine synthase activity"/>
    <property type="evidence" value="ECO:0007669"/>
    <property type="project" value="InterPro"/>
</dbReference>
<dbReference type="AlphaFoldDB" id="A0A9N9QPC7"/>
<keyword evidence="3" id="KW-0620">Polyamine biosynthesis</keyword>
<protein>
    <recommendedName>
        <fullName evidence="4">PABS domain-containing protein</fullName>
    </recommendedName>
</protein>
<sequence>MAVNTVLLDFSIDPSLAKNEASISILATNIENVLKDFLSELKLVNDFNFEGGLVKIYTANSGSLLSLRIFINGLITLNIDYFKEEKAEPLMNLDTCHQIEKVLKKRVSEIKRVQILPSLKRGDLIRYMPTSDERLLEYDIDKLVFEESTPFQKVQILHSKSMGNMLVLDDLQNIAESDLVYTETLMQRGKENYANKEIVILGGGDGALLYELLKEKPKQVIMLEIDEVVMKACAKHMRSICGDVLDQYERPNYKIIIGDCIKALEQYIKEGKKFDYVFGDLTDVPISENESQEVWAFINNIISLSFKILKPSGKFMTHLTGGSSPEAIEAYLQYLKKMNPPVKFTQDRAFVPSFLEEWVFCQVSFADPAAIQE</sequence>
<evidence type="ECO:0000256" key="2">
    <source>
        <dbReference type="ARBA" id="ARBA00022679"/>
    </source>
</evidence>
<comment type="similarity">
    <text evidence="1">Belongs to the spermidine/spermine synthase family.</text>
</comment>
<dbReference type="FunFam" id="3.40.50.150:FF:000197">
    <property type="entry name" value="spermine synthase isoform X2"/>
    <property type="match status" value="1"/>
</dbReference>
<keyword evidence="2 3" id="KW-0808">Transferase</keyword>
<proteinExistence type="inferred from homology"/>
<evidence type="ECO:0000313" key="5">
    <source>
        <dbReference type="EMBL" id="CAG9767863.1"/>
    </source>
</evidence>
<dbReference type="Gene3D" id="3.40.50.150">
    <property type="entry name" value="Vaccinia Virus protein VP39"/>
    <property type="match status" value="1"/>
</dbReference>
<organism evidence="5 6">
    <name type="scientific">Ceutorhynchus assimilis</name>
    <name type="common">cabbage seed weevil</name>
    <dbReference type="NCBI Taxonomy" id="467358"/>
    <lineage>
        <taxon>Eukaryota</taxon>
        <taxon>Metazoa</taxon>
        <taxon>Ecdysozoa</taxon>
        <taxon>Arthropoda</taxon>
        <taxon>Hexapoda</taxon>
        <taxon>Insecta</taxon>
        <taxon>Pterygota</taxon>
        <taxon>Neoptera</taxon>
        <taxon>Endopterygota</taxon>
        <taxon>Coleoptera</taxon>
        <taxon>Polyphaga</taxon>
        <taxon>Cucujiformia</taxon>
        <taxon>Curculionidae</taxon>
        <taxon>Ceutorhynchinae</taxon>
        <taxon>Ceutorhynchus</taxon>
    </lineage>
</organism>
<evidence type="ECO:0000256" key="1">
    <source>
        <dbReference type="ARBA" id="ARBA00007867"/>
    </source>
</evidence>
<dbReference type="HAMAP" id="MF_00198">
    <property type="entry name" value="Spermidine_synth"/>
    <property type="match status" value="1"/>
</dbReference>
<dbReference type="PANTHER" id="PTHR46315">
    <property type="entry name" value="SPERMINE SYNTHASE"/>
    <property type="match status" value="1"/>
</dbReference>
<dbReference type="EMBL" id="OU892280">
    <property type="protein sequence ID" value="CAG9767863.1"/>
    <property type="molecule type" value="Genomic_DNA"/>
</dbReference>
<dbReference type="CDD" id="cd02440">
    <property type="entry name" value="AdoMet_MTases"/>
    <property type="match status" value="1"/>
</dbReference>
<accession>A0A9N9QPC7</accession>
<keyword evidence="6" id="KW-1185">Reference proteome</keyword>
<feature type="active site" description="Proton acceptor" evidence="3">
    <location>
        <position position="280"/>
    </location>
</feature>
<dbReference type="Pfam" id="PF17284">
    <property type="entry name" value="Spermine_synt_N"/>
    <property type="match status" value="1"/>
</dbReference>
<name>A0A9N9QPC7_9CUCU</name>
<evidence type="ECO:0000313" key="6">
    <source>
        <dbReference type="Proteomes" id="UP001152799"/>
    </source>
</evidence>
<dbReference type="SUPFAM" id="SSF53335">
    <property type="entry name" value="S-adenosyl-L-methionine-dependent methyltransferases"/>
    <property type="match status" value="1"/>
</dbReference>
<dbReference type="InterPro" id="IPR037163">
    <property type="entry name" value="Spermidine_synt_N_sf"/>
</dbReference>